<reference evidence="10 11" key="1">
    <citation type="journal article" date="2018" name="Syst. Appl. Microbiol.">
        <title>Ereboglobus luteus gen. nov. sp. nov. from cockroach guts, and new insights into the oxygen relationship of the genera Opitutus and Didymococcus (Verrucomicrobia: Opitutaceae).</title>
        <authorList>
            <person name="Tegtmeier D."/>
            <person name="Belitz A."/>
            <person name="Radek R."/>
            <person name="Heimerl T."/>
            <person name="Brune A."/>
        </authorList>
    </citation>
    <scope>NUCLEOTIDE SEQUENCE [LARGE SCALE GENOMIC DNA]</scope>
    <source>
        <strain evidence="10 11">Ho45</strain>
    </source>
</reference>
<evidence type="ECO:0000256" key="5">
    <source>
        <dbReference type="ARBA" id="ARBA00022801"/>
    </source>
</evidence>
<dbReference type="EMBL" id="CP023004">
    <property type="protein sequence ID" value="AWI09693.1"/>
    <property type="molecule type" value="Genomic_DNA"/>
</dbReference>
<dbReference type="InterPro" id="IPR035874">
    <property type="entry name" value="IDS"/>
</dbReference>
<keyword evidence="5" id="KW-0378">Hydrolase</keyword>
<evidence type="ECO:0000256" key="6">
    <source>
        <dbReference type="ARBA" id="ARBA00022837"/>
    </source>
</evidence>
<dbReference type="PROSITE" id="PS51257">
    <property type="entry name" value="PROKAR_LIPOPROTEIN"/>
    <property type="match status" value="1"/>
</dbReference>
<gene>
    <name evidence="10" type="ORF">CKA38_10920</name>
</gene>
<evidence type="ECO:0000256" key="8">
    <source>
        <dbReference type="SAM" id="SignalP"/>
    </source>
</evidence>
<evidence type="ECO:0000313" key="10">
    <source>
        <dbReference type="EMBL" id="AWI09693.1"/>
    </source>
</evidence>
<comment type="cofactor">
    <cofactor evidence="1">
        <name>Ca(2+)</name>
        <dbReference type="ChEBI" id="CHEBI:29108"/>
    </cofactor>
</comment>
<dbReference type="InterPro" id="IPR017850">
    <property type="entry name" value="Alkaline_phosphatase_core_sf"/>
</dbReference>
<evidence type="ECO:0000256" key="1">
    <source>
        <dbReference type="ARBA" id="ARBA00001913"/>
    </source>
</evidence>
<dbReference type="Gene3D" id="3.40.720.10">
    <property type="entry name" value="Alkaline Phosphatase, subunit A"/>
    <property type="match status" value="1"/>
</dbReference>
<accession>A0A2U8E470</accession>
<dbReference type="PANTHER" id="PTHR45953:SF1">
    <property type="entry name" value="IDURONATE 2-SULFATASE"/>
    <property type="match status" value="1"/>
</dbReference>
<feature type="region of interest" description="Disordered" evidence="7">
    <location>
        <begin position="164"/>
        <end position="193"/>
    </location>
</feature>
<feature type="signal peptide" evidence="8">
    <location>
        <begin position="1"/>
        <end position="28"/>
    </location>
</feature>
<evidence type="ECO:0000256" key="7">
    <source>
        <dbReference type="SAM" id="MobiDB-lite"/>
    </source>
</evidence>
<organism evidence="10 11">
    <name type="scientific">Ereboglobus luteus</name>
    <dbReference type="NCBI Taxonomy" id="1796921"/>
    <lineage>
        <taxon>Bacteria</taxon>
        <taxon>Pseudomonadati</taxon>
        <taxon>Verrucomicrobiota</taxon>
        <taxon>Opitutia</taxon>
        <taxon>Opitutales</taxon>
        <taxon>Opitutaceae</taxon>
        <taxon>Ereboglobus</taxon>
    </lineage>
</organism>
<dbReference type="Proteomes" id="UP000244896">
    <property type="component" value="Chromosome"/>
</dbReference>
<protein>
    <recommendedName>
        <fullName evidence="9">Sulfatase N-terminal domain-containing protein</fullName>
    </recommendedName>
</protein>
<evidence type="ECO:0000313" key="11">
    <source>
        <dbReference type="Proteomes" id="UP000244896"/>
    </source>
</evidence>
<feature type="chain" id="PRO_5016057954" description="Sulfatase N-terminal domain-containing protein" evidence="8">
    <location>
        <begin position="29"/>
        <end position="482"/>
    </location>
</feature>
<name>A0A2U8E470_9BACT</name>
<evidence type="ECO:0000259" key="9">
    <source>
        <dbReference type="Pfam" id="PF00884"/>
    </source>
</evidence>
<dbReference type="PANTHER" id="PTHR45953">
    <property type="entry name" value="IDURONATE 2-SULFATASE"/>
    <property type="match status" value="1"/>
</dbReference>
<sequence>MTKNSHDIGVLIAATVATACALPSHARAAQAAVPDERPQNILLIISDDLNSWIGPMGGHPQARTPALDKLAARGVTFMNAHCPAPLCNPSRAAFMSGLRPSTTGIYLNGHYWVRYIGRGLCINDHVRDHGFKSYSAGKVYHYNKYRAADWDEVFYERDDTLPGPAGRNAKRRPGPYGYRMFTDGEPSEPFNEKRDERTLIDARGVDWCIEKLGSVNAKKRFFMACGIHRPHTPWDVPKKYFDMYPLETLELPKTLRDDLSDVPAPGVEFTKGGKTHKTILEMGIWKDRVRAYLAAISFMDAQVGRLLDALAESPHAENTVVVFVGDNGWHLGEKEHWGKTTLWAPASQVPMIWAGPGVAKGAKTDAAVDLMSLYPTLCDMAAITTPKHVDGANIKPLLKNPSAKWSRPALTTMDKGNHAITTADWRYIRYADGSEELYNRKNDPREWTNLADKRELKSVKRELAAFLPTKNAEPVKYEANKR</sequence>
<dbReference type="RefSeq" id="WP_108825506.1">
    <property type="nucleotide sequence ID" value="NZ_CP023004.1"/>
</dbReference>
<dbReference type="CDD" id="cd16030">
    <property type="entry name" value="iduronate-2-sulfatase"/>
    <property type="match status" value="1"/>
</dbReference>
<dbReference type="OrthoDB" id="9803751at2"/>
<feature type="domain" description="Sulfatase N-terminal" evidence="9">
    <location>
        <begin position="39"/>
        <end position="381"/>
    </location>
</feature>
<comment type="similarity">
    <text evidence="2">Belongs to the sulfatase family.</text>
</comment>
<dbReference type="Pfam" id="PF00884">
    <property type="entry name" value="Sulfatase"/>
    <property type="match status" value="1"/>
</dbReference>
<dbReference type="KEGG" id="elut:CKA38_10920"/>
<dbReference type="GO" id="GO:0046872">
    <property type="term" value="F:metal ion binding"/>
    <property type="evidence" value="ECO:0007669"/>
    <property type="project" value="UniProtKB-KW"/>
</dbReference>
<keyword evidence="4 8" id="KW-0732">Signal</keyword>
<evidence type="ECO:0000256" key="4">
    <source>
        <dbReference type="ARBA" id="ARBA00022729"/>
    </source>
</evidence>
<dbReference type="SUPFAM" id="SSF53649">
    <property type="entry name" value="Alkaline phosphatase-like"/>
    <property type="match status" value="1"/>
</dbReference>
<dbReference type="GO" id="GO:0005737">
    <property type="term" value="C:cytoplasm"/>
    <property type="evidence" value="ECO:0007669"/>
    <property type="project" value="TreeGrafter"/>
</dbReference>
<proteinExistence type="inferred from homology"/>
<keyword evidence="6" id="KW-0106">Calcium</keyword>
<keyword evidence="11" id="KW-1185">Reference proteome</keyword>
<dbReference type="AlphaFoldDB" id="A0A2U8E470"/>
<evidence type="ECO:0000256" key="3">
    <source>
        <dbReference type="ARBA" id="ARBA00022723"/>
    </source>
</evidence>
<dbReference type="GO" id="GO:0004423">
    <property type="term" value="F:iduronate-2-sulfatase activity"/>
    <property type="evidence" value="ECO:0007669"/>
    <property type="project" value="InterPro"/>
</dbReference>
<evidence type="ECO:0000256" key="2">
    <source>
        <dbReference type="ARBA" id="ARBA00008779"/>
    </source>
</evidence>
<dbReference type="InterPro" id="IPR000917">
    <property type="entry name" value="Sulfatase_N"/>
</dbReference>
<keyword evidence="3" id="KW-0479">Metal-binding</keyword>